<evidence type="ECO:0000313" key="1">
    <source>
        <dbReference type="EMBL" id="SKB32764.1"/>
    </source>
</evidence>
<organism evidence="1 2">
    <name type="scientific">Sphingopyxis flava</name>
    <dbReference type="NCBI Taxonomy" id="1507287"/>
    <lineage>
        <taxon>Bacteria</taxon>
        <taxon>Pseudomonadati</taxon>
        <taxon>Pseudomonadota</taxon>
        <taxon>Alphaproteobacteria</taxon>
        <taxon>Sphingomonadales</taxon>
        <taxon>Sphingomonadaceae</taxon>
        <taxon>Sphingopyxis</taxon>
    </lineage>
</organism>
<dbReference type="AlphaFoldDB" id="A0A1T5ACR5"/>
<evidence type="ECO:0000313" key="2">
    <source>
        <dbReference type="Proteomes" id="UP000190044"/>
    </source>
</evidence>
<dbReference type="RefSeq" id="WP_176141500.1">
    <property type="nucleotide sequence ID" value="NZ_FUYP01000003.1"/>
</dbReference>
<sequence>MTRGKGPRRSHAALALSAVFVFSVVLGAAALLIARSVDAIPCELCDQSLPVAP</sequence>
<keyword evidence="2" id="KW-1185">Reference proteome</keyword>
<reference evidence="2" key="1">
    <citation type="submission" date="2017-02" db="EMBL/GenBank/DDBJ databases">
        <authorList>
            <person name="Varghese N."/>
            <person name="Submissions S."/>
        </authorList>
    </citation>
    <scope>NUCLEOTIDE SEQUENCE [LARGE SCALE GENOMIC DNA]</scope>
    <source>
        <strain evidence="2">R11H</strain>
    </source>
</reference>
<gene>
    <name evidence="1" type="ORF">SAMN06295937_1003106</name>
</gene>
<dbReference type="EMBL" id="FUYP01000003">
    <property type="protein sequence ID" value="SKB32764.1"/>
    <property type="molecule type" value="Genomic_DNA"/>
</dbReference>
<dbReference type="Proteomes" id="UP000190044">
    <property type="component" value="Unassembled WGS sequence"/>
</dbReference>
<name>A0A1T5ACR5_9SPHN</name>
<protein>
    <submittedName>
        <fullName evidence="1">Uncharacterized protein</fullName>
    </submittedName>
</protein>
<proteinExistence type="predicted"/>
<accession>A0A1T5ACR5</accession>